<dbReference type="EMBL" id="JAUDCG010000055">
    <property type="protein sequence ID" value="MDM8157967.1"/>
    <property type="molecule type" value="Genomic_DNA"/>
</dbReference>
<feature type="transmembrane region" description="Helical" evidence="1">
    <location>
        <begin position="20"/>
        <end position="41"/>
    </location>
</feature>
<accession>A0ABT7UEB1</accession>
<sequence>MKNDKKNTEHTKSEKGSYMVFYVLSVVLLAYMVFSMVTSYQSFVQYCDNYAISPSDVWFTGFQSILAAAVPCLVYAATLYGIGYLIQHKN</sequence>
<organism evidence="2 3">
    <name type="scientific">Amedibacillus dolichus</name>
    <dbReference type="NCBI Taxonomy" id="31971"/>
    <lineage>
        <taxon>Bacteria</taxon>
        <taxon>Bacillati</taxon>
        <taxon>Bacillota</taxon>
        <taxon>Erysipelotrichia</taxon>
        <taxon>Erysipelotrichales</taxon>
        <taxon>Erysipelotrichaceae</taxon>
        <taxon>Amedibacillus</taxon>
    </lineage>
</organism>
<keyword evidence="3" id="KW-1185">Reference proteome</keyword>
<gene>
    <name evidence="2" type="ORF">QUV96_10025</name>
</gene>
<reference evidence="3" key="2">
    <citation type="submission" date="2023-06" db="EMBL/GenBank/DDBJ databases">
        <title>Identification and characterization of horizontal gene transfer across gut microbiota members of farm animals based on homology search.</title>
        <authorList>
            <person name="Zeman M."/>
            <person name="Kubasova T."/>
            <person name="Jahodarova E."/>
            <person name="Nykrynova M."/>
            <person name="Rychlik I."/>
        </authorList>
    </citation>
    <scope>NUCLEOTIDE SEQUENCE [LARGE SCALE GENOMIC DNA]</scope>
    <source>
        <strain evidence="3">ET39</strain>
    </source>
</reference>
<evidence type="ECO:0000313" key="2">
    <source>
        <dbReference type="EMBL" id="MDM8157967.1"/>
    </source>
</evidence>
<reference evidence="2 3" key="1">
    <citation type="submission" date="2023-06" db="EMBL/GenBank/DDBJ databases">
        <title>Identification and characterization of horizontal gene transfer across gut microbiota members of farm animals based on homology search.</title>
        <authorList>
            <person name="Schwarzerova J."/>
            <person name="Nykrynova M."/>
            <person name="Jureckova K."/>
            <person name="Cejkova D."/>
            <person name="Rychlik I."/>
        </authorList>
    </citation>
    <scope>NUCLEOTIDE SEQUENCE [LARGE SCALE GENOMIC DNA]</scope>
    <source>
        <strain evidence="2 3">ET39</strain>
    </source>
</reference>
<keyword evidence="1" id="KW-1133">Transmembrane helix</keyword>
<reference evidence="2 3" key="3">
    <citation type="submission" date="2023-06" db="EMBL/GenBank/DDBJ databases">
        <authorList>
            <person name="Zeman M."/>
            <person name="Kubasova T."/>
            <person name="Jahodarova E."/>
            <person name="Nykrynova M."/>
            <person name="Rychlik I."/>
        </authorList>
    </citation>
    <scope>NUCLEOTIDE SEQUENCE [LARGE SCALE GENOMIC DNA]</scope>
    <source>
        <strain evidence="2 3">ET39</strain>
    </source>
</reference>
<comment type="caution">
    <text evidence="2">The sequence shown here is derived from an EMBL/GenBank/DDBJ whole genome shotgun (WGS) entry which is preliminary data.</text>
</comment>
<dbReference type="Proteomes" id="UP001529340">
    <property type="component" value="Unassembled WGS sequence"/>
</dbReference>
<keyword evidence="1" id="KW-0472">Membrane</keyword>
<evidence type="ECO:0000313" key="3">
    <source>
        <dbReference type="Proteomes" id="UP001529340"/>
    </source>
</evidence>
<proteinExistence type="predicted"/>
<feature type="transmembrane region" description="Helical" evidence="1">
    <location>
        <begin position="61"/>
        <end position="86"/>
    </location>
</feature>
<keyword evidence="1" id="KW-0812">Transmembrane</keyword>
<evidence type="ECO:0000256" key="1">
    <source>
        <dbReference type="SAM" id="Phobius"/>
    </source>
</evidence>
<protein>
    <submittedName>
        <fullName evidence="2">Uncharacterized protein</fullName>
    </submittedName>
</protein>
<name>A0ABT7UEB1_9FIRM</name>